<evidence type="ECO:0000313" key="1">
    <source>
        <dbReference type="EMBL" id="KNE01751.1"/>
    </source>
</evidence>
<reference evidence="2" key="1">
    <citation type="journal article" date="2015" name="BMC Genomics">
        <title>Draft genome of a commonly misdiagnosed multidrug resistant pathogen Candida auris.</title>
        <authorList>
            <person name="Chatterjee S."/>
            <person name="Alampalli S.V."/>
            <person name="Nageshan R.K."/>
            <person name="Chettiar S.T."/>
            <person name="Joshi S."/>
            <person name="Tatu U.S."/>
        </authorList>
    </citation>
    <scope>NUCLEOTIDE SEQUENCE [LARGE SCALE GENOMIC DNA]</scope>
    <source>
        <strain evidence="2">6684</strain>
    </source>
</reference>
<dbReference type="Proteomes" id="UP000037122">
    <property type="component" value="Unassembled WGS sequence"/>
</dbReference>
<comment type="caution">
    <text evidence="1">The sequence shown here is derived from an EMBL/GenBank/DDBJ whole genome shotgun (WGS) entry which is preliminary data.</text>
</comment>
<evidence type="ECO:0000313" key="2">
    <source>
        <dbReference type="Proteomes" id="UP000037122"/>
    </source>
</evidence>
<gene>
    <name evidence="1" type="ORF">QG37_01087</name>
</gene>
<dbReference type="AlphaFoldDB" id="A0A0L0P6U4"/>
<proteinExistence type="predicted"/>
<protein>
    <submittedName>
        <fullName evidence="1">Uncharacterized protein</fullName>
    </submittedName>
</protein>
<name>A0A0L0P6U4_CANAR</name>
<sequence length="101" mass="11570">MVMLRRFRGSYCGRSRERHDAAASKLSCQAFVKNECERHVVGMNRKVNRLFTVYEGNASVSSKKWRLFKQSSQVISVECIMRENAIGDVALSNLRVSKERA</sequence>
<organism evidence="1 2">
    <name type="scientific">Candidozyma auris</name>
    <name type="common">Yeast</name>
    <name type="synonym">Candida auris</name>
    <dbReference type="NCBI Taxonomy" id="498019"/>
    <lineage>
        <taxon>Eukaryota</taxon>
        <taxon>Fungi</taxon>
        <taxon>Dikarya</taxon>
        <taxon>Ascomycota</taxon>
        <taxon>Saccharomycotina</taxon>
        <taxon>Pichiomycetes</taxon>
        <taxon>Metschnikowiaceae</taxon>
        <taxon>Candidozyma</taxon>
    </lineage>
</organism>
<dbReference type="EMBL" id="LGST01000008">
    <property type="protein sequence ID" value="KNE01751.1"/>
    <property type="molecule type" value="Genomic_DNA"/>
</dbReference>
<accession>A0A0L0P6U4</accession>
<dbReference type="VEuPathDB" id="FungiDB:QG37_01087"/>